<dbReference type="SMART" id="SM00097">
    <property type="entry name" value="WNT1"/>
    <property type="match status" value="1"/>
</dbReference>
<evidence type="ECO:0000256" key="2">
    <source>
        <dbReference type="ARBA" id="ARBA00005683"/>
    </source>
</evidence>
<keyword evidence="4" id="KW-0964">Secreted</keyword>
<evidence type="ECO:0000256" key="12">
    <source>
        <dbReference type="SAM" id="SignalP"/>
    </source>
</evidence>
<dbReference type="GO" id="GO:0005109">
    <property type="term" value="F:frizzled binding"/>
    <property type="evidence" value="ECO:0007669"/>
    <property type="project" value="TreeGrafter"/>
</dbReference>
<dbReference type="Gene3D" id="3.30.2460.20">
    <property type="match status" value="1"/>
</dbReference>
<keyword evidence="14" id="KW-1185">Reference proteome</keyword>
<name>A0A9X0CCX3_9CNID</name>
<evidence type="ECO:0000256" key="7">
    <source>
        <dbReference type="ARBA" id="ARBA00023157"/>
    </source>
</evidence>
<keyword evidence="8" id="KW-0325">Glycoprotein</keyword>
<sequence length="355" mass="40337">MEILFRTTTILLILCVFAQKLHGIRWLAIKLSSEEYWNRTDCSKVHGFAGEQYKICRRSLSVMKYVSEAVEMSKTECKSQLKNRRWNCSTIAKAPSFYNDLKRGTKESAFTYSLASAAVAYSVTQACSIGRLEVCGCGRTPKMKLENKNWLWGGCSDNIAYGVRFSKKFTDAVEKKRMKGQEPTATSRALMNLHNNEAGRSAVRDKMAVVCRCHGVSGSCQTKTCFRRLSDFKDVATLLKKKYDTIINVVSQTKGRNKHMLRPRRGKRYTPRDLIALDPSPNYCRKSESRGTLGTSGRECNPETTGKGSCAYMCCGRGHHTFKREIEERCECRYIWCCYVKCKKCKKTITVSTCN</sequence>
<evidence type="ECO:0000256" key="8">
    <source>
        <dbReference type="ARBA" id="ARBA00023180"/>
    </source>
</evidence>
<comment type="similarity">
    <text evidence="2 10">Belongs to the Wnt family.</text>
</comment>
<evidence type="ECO:0000256" key="9">
    <source>
        <dbReference type="ARBA" id="ARBA00023288"/>
    </source>
</evidence>
<keyword evidence="5" id="KW-0272">Extracellular matrix</keyword>
<keyword evidence="6 10" id="KW-0879">Wnt signaling pathway</keyword>
<organism evidence="13 14">
    <name type="scientific">Desmophyllum pertusum</name>
    <dbReference type="NCBI Taxonomy" id="174260"/>
    <lineage>
        <taxon>Eukaryota</taxon>
        <taxon>Metazoa</taxon>
        <taxon>Cnidaria</taxon>
        <taxon>Anthozoa</taxon>
        <taxon>Hexacorallia</taxon>
        <taxon>Scleractinia</taxon>
        <taxon>Caryophylliina</taxon>
        <taxon>Caryophylliidae</taxon>
        <taxon>Desmophyllum</taxon>
    </lineage>
</organism>
<dbReference type="Pfam" id="PF00110">
    <property type="entry name" value="wnt"/>
    <property type="match status" value="1"/>
</dbReference>
<dbReference type="EMBL" id="MU827805">
    <property type="protein sequence ID" value="KAJ7325981.1"/>
    <property type="molecule type" value="Genomic_DNA"/>
</dbReference>
<dbReference type="InterPro" id="IPR005817">
    <property type="entry name" value="Wnt"/>
</dbReference>
<keyword evidence="9" id="KW-0449">Lipoprotein</keyword>
<dbReference type="GO" id="GO:0005125">
    <property type="term" value="F:cytokine activity"/>
    <property type="evidence" value="ECO:0007669"/>
    <property type="project" value="TreeGrafter"/>
</dbReference>
<dbReference type="InterPro" id="IPR043158">
    <property type="entry name" value="Wnt_C"/>
</dbReference>
<evidence type="ECO:0000313" key="13">
    <source>
        <dbReference type="EMBL" id="KAJ7325981.1"/>
    </source>
</evidence>
<gene>
    <name evidence="13" type="primary">WNT11</name>
    <name evidence="13" type="ORF">OS493_028703</name>
</gene>
<evidence type="ECO:0000256" key="5">
    <source>
        <dbReference type="ARBA" id="ARBA00022530"/>
    </source>
</evidence>
<dbReference type="Proteomes" id="UP001163046">
    <property type="component" value="Unassembled WGS sequence"/>
</dbReference>
<dbReference type="InterPro" id="IPR018161">
    <property type="entry name" value="Wnt_CS"/>
</dbReference>
<dbReference type="AlphaFoldDB" id="A0A9X0CCX3"/>
<dbReference type="CDD" id="cd19343">
    <property type="entry name" value="Wnt_Wnt11"/>
    <property type="match status" value="1"/>
</dbReference>
<dbReference type="PANTHER" id="PTHR12027:SF101">
    <property type="entry name" value="PROTEIN WNT-4"/>
    <property type="match status" value="1"/>
</dbReference>
<accession>A0A9X0CCX3</accession>
<dbReference type="PRINTS" id="PR01349">
    <property type="entry name" value="WNTPROTEIN"/>
</dbReference>
<dbReference type="PROSITE" id="PS00246">
    <property type="entry name" value="WNT1"/>
    <property type="match status" value="1"/>
</dbReference>
<evidence type="ECO:0000256" key="1">
    <source>
        <dbReference type="ARBA" id="ARBA00004498"/>
    </source>
</evidence>
<proteinExistence type="inferred from homology"/>
<comment type="subcellular location">
    <subcellularLocation>
        <location evidence="1 10">Secreted</location>
        <location evidence="1 10">Extracellular space</location>
        <location evidence="1 10">Extracellular matrix</location>
    </subcellularLocation>
</comment>
<dbReference type="PANTHER" id="PTHR12027">
    <property type="entry name" value="WNT RELATED"/>
    <property type="match status" value="1"/>
</dbReference>
<dbReference type="GO" id="GO:0060070">
    <property type="term" value="P:canonical Wnt signaling pathway"/>
    <property type="evidence" value="ECO:0007669"/>
    <property type="project" value="TreeGrafter"/>
</dbReference>
<keyword evidence="7" id="KW-1015">Disulfide bond</keyword>
<comment type="caution">
    <text evidence="13">The sequence shown here is derived from an EMBL/GenBank/DDBJ whole genome shotgun (WGS) entry which is preliminary data.</text>
</comment>
<comment type="function">
    <text evidence="10">Ligand for members of the frizzled family of seven transmembrane receptors.</text>
</comment>
<dbReference type="GO" id="GO:0045165">
    <property type="term" value="P:cell fate commitment"/>
    <property type="evidence" value="ECO:0007669"/>
    <property type="project" value="TreeGrafter"/>
</dbReference>
<dbReference type="GO" id="GO:0005615">
    <property type="term" value="C:extracellular space"/>
    <property type="evidence" value="ECO:0007669"/>
    <property type="project" value="TreeGrafter"/>
</dbReference>
<keyword evidence="3 10" id="KW-0217">Developmental protein</keyword>
<evidence type="ECO:0000256" key="10">
    <source>
        <dbReference type="RuleBase" id="RU003500"/>
    </source>
</evidence>
<evidence type="ECO:0000313" key="14">
    <source>
        <dbReference type="Proteomes" id="UP001163046"/>
    </source>
</evidence>
<evidence type="ECO:0000256" key="11">
    <source>
        <dbReference type="SAM" id="MobiDB-lite"/>
    </source>
</evidence>
<evidence type="ECO:0000256" key="3">
    <source>
        <dbReference type="ARBA" id="ARBA00022473"/>
    </source>
</evidence>
<feature type="chain" id="PRO_5040905079" description="Protein Wnt" evidence="12">
    <location>
        <begin position="24"/>
        <end position="355"/>
    </location>
</feature>
<keyword evidence="12" id="KW-0732">Signal</keyword>
<evidence type="ECO:0000256" key="4">
    <source>
        <dbReference type="ARBA" id="ARBA00022525"/>
    </source>
</evidence>
<protein>
    <recommendedName>
        <fullName evidence="10">Protein Wnt</fullName>
    </recommendedName>
</protein>
<dbReference type="FunFam" id="3.30.2460.20:FF:000001">
    <property type="entry name" value="Wnt homolog"/>
    <property type="match status" value="1"/>
</dbReference>
<feature type="region of interest" description="Disordered" evidence="11">
    <location>
        <begin position="286"/>
        <end position="305"/>
    </location>
</feature>
<dbReference type="OrthoDB" id="5945655at2759"/>
<dbReference type="GO" id="GO:0030182">
    <property type="term" value="P:neuron differentiation"/>
    <property type="evidence" value="ECO:0007669"/>
    <property type="project" value="TreeGrafter"/>
</dbReference>
<reference evidence="13" key="1">
    <citation type="submission" date="2023-01" db="EMBL/GenBank/DDBJ databases">
        <title>Genome assembly of the deep-sea coral Lophelia pertusa.</title>
        <authorList>
            <person name="Herrera S."/>
            <person name="Cordes E."/>
        </authorList>
    </citation>
    <scope>NUCLEOTIDE SEQUENCE</scope>
    <source>
        <strain evidence="13">USNM1676648</strain>
        <tissue evidence="13">Polyp</tissue>
    </source>
</reference>
<evidence type="ECO:0000256" key="6">
    <source>
        <dbReference type="ARBA" id="ARBA00022687"/>
    </source>
</evidence>
<feature type="signal peptide" evidence="12">
    <location>
        <begin position="1"/>
        <end position="23"/>
    </location>
</feature>